<dbReference type="GeneID" id="112494510"/>
<proteinExistence type="inferred from homology"/>
<name>A0AAJ7RJN5_CEPCN</name>
<organism evidence="6 7">
    <name type="scientific">Cephus cinctus</name>
    <name type="common">Wheat stem sawfly</name>
    <dbReference type="NCBI Taxonomy" id="211228"/>
    <lineage>
        <taxon>Eukaryota</taxon>
        <taxon>Metazoa</taxon>
        <taxon>Ecdysozoa</taxon>
        <taxon>Arthropoda</taxon>
        <taxon>Hexapoda</taxon>
        <taxon>Insecta</taxon>
        <taxon>Pterygota</taxon>
        <taxon>Neoptera</taxon>
        <taxon>Endopterygota</taxon>
        <taxon>Hymenoptera</taxon>
        <taxon>Cephoidea</taxon>
        <taxon>Cephidae</taxon>
        <taxon>Cephus</taxon>
    </lineage>
</organism>
<evidence type="ECO:0000256" key="4">
    <source>
        <dbReference type="ARBA" id="ARBA00022490"/>
    </source>
</evidence>
<evidence type="ECO:0000256" key="1">
    <source>
        <dbReference type="ARBA" id="ARBA00004186"/>
    </source>
</evidence>
<evidence type="ECO:0000256" key="5">
    <source>
        <dbReference type="ARBA" id="ARBA00023212"/>
    </source>
</evidence>
<keyword evidence="5" id="KW-0206">Cytoskeleton</keyword>
<dbReference type="KEGG" id="ccin:112494510"/>
<evidence type="ECO:0000256" key="3">
    <source>
        <dbReference type="ARBA" id="ARBA00007286"/>
    </source>
</evidence>
<protein>
    <submittedName>
        <fullName evidence="7">Uncharacterized protein LOC112494510</fullName>
    </submittedName>
</protein>
<evidence type="ECO:0000313" key="6">
    <source>
        <dbReference type="Proteomes" id="UP000694920"/>
    </source>
</evidence>
<dbReference type="AlphaFoldDB" id="A0AAJ7RJN5"/>
<evidence type="ECO:0000256" key="2">
    <source>
        <dbReference type="ARBA" id="ARBA00004300"/>
    </source>
</evidence>
<dbReference type="GO" id="GO:0005813">
    <property type="term" value="C:centrosome"/>
    <property type="evidence" value="ECO:0007669"/>
    <property type="project" value="UniProtKB-SubCell"/>
</dbReference>
<sequence>MLTLGRMYLVECKQFISQETDKADYKYVAVDTIMSYTLNQQLELIALAELAGISATPGVFRIITELLALQASPEDVYVLLKQVCPVAHKKKVVEDCGKKAGEANAK</sequence>
<dbReference type="InterPro" id="IPR024332">
    <property type="entry name" value="MOZART2"/>
</dbReference>
<dbReference type="RefSeq" id="XP_024941834.1">
    <property type="nucleotide sequence ID" value="XM_025086066.1"/>
</dbReference>
<keyword evidence="4" id="KW-0963">Cytoplasm</keyword>
<accession>A0AAJ7RJN5</accession>
<dbReference type="GO" id="GO:0005819">
    <property type="term" value="C:spindle"/>
    <property type="evidence" value="ECO:0007669"/>
    <property type="project" value="UniProtKB-SubCell"/>
</dbReference>
<dbReference type="Pfam" id="PF12926">
    <property type="entry name" value="MOZART2"/>
    <property type="match status" value="1"/>
</dbReference>
<dbReference type="Proteomes" id="UP000694920">
    <property type="component" value="Unplaced"/>
</dbReference>
<keyword evidence="6" id="KW-1185">Reference proteome</keyword>
<evidence type="ECO:0000313" key="7">
    <source>
        <dbReference type="RefSeq" id="XP_024941834.1"/>
    </source>
</evidence>
<gene>
    <name evidence="7" type="primary">LOC112494510</name>
</gene>
<comment type="subcellular location">
    <subcellularLocation>
        <location evidence="2">Cytoplasm</location>
        <location evidence="2">Cytoskeleton</location>
        <location evidence="2">Microtubule organizing center</location>
        <location evidence="2">Centrosome</location>
    </subcellularLocation>
    <subcellularLocation>
        <location evidence="1">Cytoplasm</location>
        <location evidence="1">Cytoskeleton</location>
        <location evidence="1">Spindle</location>
    </subcellularLocation>
</comment>
<comment type="similarity">
    <text evidence="3">Belongs to the MOZART2 family.</text>
</comment>
<reference evidence="7" key="1">
    <citation type="submission" date="2025-08" db="UniProtKB">
        <authorList>
            <consortium name="RefSeq"/>
        </authorList>
    </citation>
    <scope>IDENTIFICATION</scope>
</reference>